<protein>
    <submittedName>
        <fullName evidence="9">Blue copper protein</fullName>
    </submittedName>
</protein>
<feature type="domain" description="Phytocyanin" evidence="8">
    <location>
        <begin position="28"/>
        <end position="130"/>
    </location>
</feature>
<keyword evidence="6" id="KW-0812">Transmembrane</keyword>
<sequence>MATRRNVALLFVVLAAAGEMLHGAEGATEYVVGDDSVWAIPSDSNFYASWASEHTFSVGDSLVFNFDSGSHDVATVTQSSFESCDTSNSVTVSSSGPFTFVLNSTGKYYFICTFPMHCSSGQKLAISVKASSGSPPKSSTPPSGSQVPSTSAGSTQRSPPPPAGAASSLAATFSFVLMTVALSIFYLS</sequence>
<feature type="chain" id="PRO_5035411288" evidence="7">
    <location>
        <begin position="27"/>
        <end position="188"/>
    </location>
</feature>
<evidence type="ECO:0000256" key="5">
    <source>
        <dbReference type="SAM" id="MobiDB-lite"/>
    </source>
</evidence>
<dbReference type="Proteomes" id="UP000516437">
    <property type="component" value="Unassembled WGS sequence"/>
</dbReference>
<reference evidence="9" key="3">
    <citation type="submission" date="2019-09" db="EMBL/GenBank/DDBJ databases">
        <authorList>
            <person name="Gao Z."/>
        </authorList>
    </citation>
    <scope>NUCLEOTIDE SEQUENCE</scope>
    <source>
        <tissue evidence="9">Leaves</tissue>
    </source>
</reference>
<dbReference type="PANTHER" id="PTHR33021:SF488">
    <property type="entry name" value="PHYTOCYANIN DOMAIN-CONTAINING PROTEIN"/>
    <property type="match status" value="1"/>
</dbReference>
<keyword evidence="3" id="KW-1015">Disulfide bond</keyword>
<dbReference type="CDD" id="cd04216">
    <property type="entry name" value="Phytocyanin"/>
    <property type="match status" value="1"/>
</dbReference>
<dbReference type="AlphaFoldDB" id="A0A6A1UHT2"/>
<accession>A0A6A1UHT2</accession>
<evidence type="ECO:0000256" key="4">
    <source>
        <dbReference type="ARBA" id="ARBA00023180"/>
    </source>
</evidence>
<feature type="region of interest" description="Disordered" evidence="5">
    <location>
        <begin position="129"/>
        <end position="163"/>
    </location>
</feature>
<dbReference type="SUPFAM" id="SSF49503">
    <property type="entry name" value="Cupredoxins"/>
    <property type="match status" value="1"/>
</dbReference>
<dbReference type="EMBL" id="RXIC02000471">
    <property type="protein sequence ID" value="KAB1199398.1"/>
    <property type="molecule type" value="Genomic_DNA"/>
</dbReference>
<keyword evidence="4" id="KW-0325">Glycoprotein</keyword>
<keyword evidence="11" id="KW-1185">Reference proteome</keyword>
<dbReference type="InterPro" id="IPR039391">
    <property type="entry name" value="Phytocyanin-like"/>
</dbReference>
<reference evidence="9 11" key="2">
    <citation type="journal article" date="2019" name="Plant Biotechnol. J.">
        <title>The red bayberry genome and genetic basis of sex determination.</title>
        <authorList>
            <person name="Jia H.M."/>
            <person name="Jia H.J."/>
            <person name="Cai Q.L."/>
            <person name="Wang Y."/>
            <person name="Zhao H.B."/>
            <person name="Yang W.F."/>
            <person name="Wang G.Y."/>
            <person name="Li Y.H."/>
            <person name="Zhan D.L."/>
            <person name="Shen Y.T."/>
            <person name="Niu Q.F."/>
            <person name="Chang L."/>
            <person name="Qiu J."/>
            <person name="Zhao L."/>
            <person name="Xie H.B."/>
            <person name="Fu W.Y."/>
            <person name="Jin J."/>
            <person name="Li X.W."/>
            <person name="Jiao Y."/>
            <person name="Zhou C.C."/>
            <person name="Tu T."/>
            <person name="Chai C.Y."/>
            <person name="Gao J.L."/>
            <person name="Fan L.J."/>
            <person name="van de Weg E."/>
            <person name="Wang J.Y."/>
            <person name="Gao Z.S."/>
        </authorList>
    </citation>
    <scope>NUCLEOTIDE SEQUENCE [LARGE SCALE GENOMIC DNA]</scope>
    <source>
        <tissue evidence="9">Leaves</tissue>
    </source>
</reference>
<organism evidence="9 11">
    <name type="scientific">Morella rubra</name>
    <name type="common">Chinese bayberry</name>
    <dbReference type="NCBI Taxonomy" id="262757"/>
    <lineage>
        <taxon>Eukaryota</taxon>
        <taxon>Viridiplantae</taxon>
        <taxon>Streptophyta</taxon>
        <taxon>Embryophyta</taxon>
        <taxon>Tracheophyta</taxon>
        <taxon>Spermatophyta</taxon>
        <taxon>Magnoliopsida</taxon>
        <taxon>eudicotyledons</taxon>
        <taxon>Gunneridae</taxon>
        <taxon>Pentapetalae</taxon>
        <taxon>rosids</taxon>
        <taxon>fabids</taxon>
        <taxon>Fagales</taxon>
        <taxon>Myricaceae</taxon>
        <taxon>Morella</taxon>
    </lineage>
</organism>
<evidence type="ECO:0000256" key="6">
    <source>
        <dbReference type="SAM" id="Phobius"/>
    </source>
</evidence>
<evidence type="ECO:0000313" key="9">
    <source>
        <dbReference type="EMBL" id="KAB1199397.1"/>
    </source>
</evidence>
<evidence type="ECO:0000256" key="7">
    <source>
        <dbReference type="SAM" id="SignalP"/>
    </source>
</evidence>
<reference evidence="9" key="1">
    <citation type="submission" date="2018-07" db="EMBL/GenBank/DDBJ databases">
        <authorList>
            <person name="Gao Z.-S."/>
            <person name="Jia H.-M."/>
            <person name="Jia H.-J."/>
            <person name="Cai Q.-L."/>
            <person name="Wang Y."/>
            <person name="Zhao H.-B."/>
        </authorList>
    </citation>
    <scope>NUCLEOTIDE SEQUENCE</scope>
    <source>
        <tissue evidence="9">Leaves</tissue>
    </source>
</reference>
<dbReference type="Pfam" id="PF02298">
    <property type="entry name" value="Cu_bind_like"/>
    <property type="match status" value="1"/>
</dbReference>
<dbReference type="OrthoDB" id="5421909at2759"/>
<feature type="transmembrane region" description="Helical" evidence="6">
    <location>
        <begin position="165"/>
        <end position="187"/>
    </location>
</feature>
<evidence type="ECO:0000256" key="1">
    <source>
        <dbReference type="ARBA" id="ARBA00022723"/>
    </source>
</evidence>
<feature type="signal peptide" evidence="7">
    <location>
        <begin position="1"/>
        <end position="26"/>
    </location>
</feature>
<dbReference type="GO" id="GO:0009055">
    <property type="term" value="F:electron transfer activity"/>
    <property type="evidence" value="ECO:0007669"/>
    <property type="project" value="InterPro"/>
</dbReference>
<evidence type="ECO:0000256" key="2">
    <source>
        <dbReference type="ARBA" id="ARBA00023008"/>
    </source>
</evidence>
<keyword evidence="1" id="KW-0479">Metal-binding</keyword>
<keyword evidence="7" id="KW-0732">Signal</keyword>
<gene>
    <name evidence="9" type="ORF">CJ030_MR0G024288</name>
    <name evidence="10" type="ORF">CJ030_MR0G024289</name>
</gene>
<dbReference type="Gene3D" id="2.60.40.420">
    <property type="entry name" value="Cupredoxins - blue copper proteins"/>
    <property type="match status" value="1"/>
</dbReference>
<dbReference type="FunFam" id="2.60.40.420:FF:000034">
    <property type="entry name" value="Cupredoxin superfamily protein"/>
    <property type="match status" value="1"/>
</dbReference>
<name>A0A6A1UHT2_9ROSI</name>
<evidence type="ECO:0000313" key="10">
    <source>
        <dbReference type="EMBL" id="KAB1199398.1"/>
    </source>
</evidence>
<keyword evidence="6" id="KW-1133">Transmembrane helix</keyword>
<keyword evidence="6" id="KW-0472">Membrane</keyword>
<dbReference type="PANTHER" id="PTHR33021">
    <property type="entry name" value="BLUE COPPER PROTEIN"/>
    <property type="match status" value="1"/>
</dbReference>
<dbReference type="PROSITE" id="PS00196">
    <property type="entry name" value="COPPER_BLUE"/>
    <property type="match status" value="1"/>
</dbReference>
<dbReference type="InterPro" id="IPR003245">
    <property type="entry name" value="Phytocyanin_dom"/>
</dbReference>
<feature type="compositionally biased region" description="Low complexity" evidence="5">
    <location>
        <begin position="131"/>
        <end position="145"/>
    </location>
</feature>
<dbReference type="EMBL" id="RXIC02000471">
    <property type="protein sequence ID" value="KAB1199397.1"/>
    <property type="molecule type" value="Genomic_DNA"/>
</dbReference>
<keyword evidence="2" id="KW-0186">Copper</keyword>
<feature type="compositionally biased region" description="Polar residues" evidence="5">
    <location>
        <begin position="146"/>
        <end position="157"/>
    </location>
</feature>
<dbReference type="PROSITE" id="PS51485">
    <property type="entry name" value="PHYTOCYANIN"/>
    <property type="match status" value="1"/>
</dbReference>
<dbReference type="InterPro" id="IPR008972">
    <property type="entry name" value="Cupredoxin"/>
</dbReference>
<evidence type="ECO:0000256" key="3">
    <source>
        <dbReference type="ARBA" id="ARBA00023157"/>
    </source>
</evidence>
<evidence type="ECO:0000313" key="11">
    <source>
        <dbReference type="Proteomes" id="UP000516437"/>
    </source>
</evidence>
<dbReference type="InterPro" id="IPR028871">
    <property type="entry name" value="BlueCu_1_BS"/>
</dbReference>
<dbReference type="GO" id="GO:0005886">
    <property type="term" value="C:plasma membrane"/>
    <property type="evidence" value="ECO:0007669"/>
    <property type="project" value="TreeGrafter"/>
</dbReference>
<dbReference type="GO" id="GO:0046872">
    <property type="term" value="F:metal ion binding"/>
    <property type="evidence" value="ECO:0007669"/>
    <property type="project" value="UniProtKB-KW"/>
</dbReference>
<proteinExistence type="predicted"/>
<evidence type="ECO:0000259" key="8">
    <source>
        <dbReference type="PROSITE" id="PS51485"/>
    </source>
</evidence>
<comment type="caution">
    <text evidence="9">The sequence shown here is derived from an EMBL/GenBank/DDBJ whole genome shotgun (WGS) entry which is preliminary data.</text>
</comment>